<evidence type="ECO:0000313" key="1">
    <source>
        <dbReference type="EMBL" id="JAC04654.1"/>
    </source>
</evidence>
<gene>
    <name evidence="1" type="primary">PA</name>
</gene>
<sequence length="738" mass="86172">METKYKILIEDAALYPSRFVEVFGNRGTHWDMSTWQSKEMSLAHDMVCLLLCNLEASESAPIQTLNAYMKMKRKVEEERKLETFLCEGPSTSKKLRMEIEKNKELEEGSEDDCDIDSPYEDVSDYSEEEYIGDQYYRFQLLEGTPNAPQLQNKYLDLWKMERKTKIFDIIDTKERLLIEVKLTLNPIQRSNEYLDDQDTDENTVLITVQPYTSQIVYSRGDYHLPGESKVTNFVLLRKNAFEREGLSFDLYNEVVNVTEFVFNNQRLNEYLKLFSNFYNHEEKTEESLSIDDLDIKLENIKIENLFKKLTQDHIINDYPDITWDGKLLPTIWKNHINAFEEDDINIDEFVNMIDAEEVENISGDLDLKLFFDSFKLRWDTLDEDARTFNIYDCSKKSKLKMIPVTIKDPLGIGKKNKTCNFDSNMKQKDFSEIPKRKYMPWFDEMIEKLAQDHNFVNEYCFLIENERENLHQLHIEIQASVEKFNKVVSLTNIAVMISETENMFSRLCGSYIAGKNKGGNHNKIVAFPIRSNFYKRPEKNIARRMSGIVIRGPTHARSLSDRTNIVTIEIVNDSFNEIYVKNHCLITYKNGMKILIRRNAFKKIDAPYLTFIKNSLFNPVNLIGEVFNFSMLKHNSINIVGGMGSILSNQGSKHFFIDRVVENVLMALIGNSRDEGYFSMLRKLLMILLSKRRSSFALSLNIDEFCDSVNECIIDNPLSMYFHNSILYVCSYYITGDV</sequence>
<accession>W8C595</accession>
<protein>
    <submittedName>
        <fullName evidence="1">Polymerase acidic protein</fullName>
    </submittedName>
</protein>
<dbReference type="InterPro" id="IPR038372">
    <property type="entry name" value="PA/PA-X_sf"/>
</dbReference>
<reference evidence="1" key="1">
    <citation type="submission" date="2013-07" db="EMBL/GenBank/DDBJ databases">
        <authorList>
            <person name="Geib S."/>
        </authorList>
    </citation>
    <scope>NUCLEOTIDE SEQUENCE</scope>
</reference>
<dbReference type="EMBL" id="GAMC01001902">
    <property type="protein sequence ID" value="JAC04654.1"/>
    <property type="molecule type" value="mRNA"/>
</dbReference>
<organism evidence="1">
    <name type="scientific">Ceratitis capitata</name>
    <name type="common">Mediterranean fruit fly</name>
    <name type="synonym">Tephritis capitata</name>
    <dbReference type="NCBI Taxonomy" id="7213"/>
    <lineage>
        <taxon>Eukaryota</taxon>
        <taxon>Metazoa</taxon>
        <taxon>Ecdysozoa</taxon>
        <taxon>Arthropoda</taxon>
        <taxon>Hexapoda</taxon>
        <taxon>Insecta</taxon>
        <taxon>Pterygota</taxon>
        <taxon>Neoptera</taxon>
        <taxon>Endopterygota</taxon>
        <taxon>Diptera</taxon>
        <taxon>Brachycera</taxon>
        <taxon>Muscomorpha</taxon>
        <taxon>Tephritoidea</taxon>
        <taxon>Tephritidae</taxon>
        <taxon>Ceratitis</taxon>
        <taxon>Ceratitis</taxon>
    </lineage>
</organism>
<dbReference type="AlphaFoldDB" id="W8C595"/>
<proteinExistence type="evidence at transcript level"/>
<name>W8C595_CERCA</name>
<reference evidence="1" key="2">
    <citation type="journal article" date="2014" name="BMC Genomics">
        <title>A genomic perspective to assessing quality of mass-reared SIT flies used in Mediterranean fruit fly (Ceratitis capitata) eradication in California.</title>
        <authorList>
            <person name="Calla B."/>
            <person name="Hall B."/>
            <person name="Hou S."/>
            <person name="Geib S.M."/>
        </authorList>
    </citation>
    <scope>NUCLEOTIDE SEQUENCE</scope>
</reference>
<dbReference type="Gene3D" id="3.40.91.90">
    <property type="entry name" value="Influenza RNA-dependent RNA polymerase subunit PA, endonuclease domain"/>
    <property type="match status" value="1"/>
</dbReference>